<feature type="signal peptide" evidence="5">
    <location>
        <begin position="1"/>
        <end position="18"/>
    </location>
</feature>
<keyword evidence="3 5" id="KW-0732">Signal</keyword>
<evidence type="ECO:0000256" key="3">
    <source>
        <dbReference type="ARBA" id="ARBA00022729"/>
    </source>
</evidence>
<gene>
    <name evidence="7" type="primary">glnH_2</name>
    <name evidence="7" type="ORF">Pflav_074130</name>
</gene>
<dbReference type="PANTHER" id="PTHR30085:SF6">
    <property type="entry name" value="ABC TRANSPORTER GLUTAMINE-BINDING PROTEIN GLNH"/>
    <property type="match status" value="1"/>
</dbReference>
<dbReference type="Proteomes" id="UP000502508">
    <property type="component" value="Chromosome"/>
</dbReference>
<dbReference type="InterPro" id="IPR018313">
    <property type="entry name" value="SBP_3_CS"/>
</dbReference>
<dbReference type="PANTHER" id="PTHR30085">
    <property type="entry name" value="AMINO ACID ABC TRANSPORTER PERMEASE"/>
    <property type="match status" value="1"/>
</dbReference>
<dbReference type="Pfam" id="PF00497">
    <property type="entry name" value="SBP_bac_3"/>
    <property type="match status" value="1"/>
</dbReference>
<reference evidence="7 8" key="2">
    <citation type="submission" date="2020-03" db="EMBL/GenBank/DDBJ databases">
        <authorList>
            <person name="Ichikawa N."/>
            <person name="Kimura A."/>
            <person name="Kitahashi Y."/>
            <person name="Uohara A."/>
        </authorList>
    </citation>
    <scope>NUCLEOTIDE SEQUENCE [LARGE SCALE GENOMIC DNA]</scope>
    <source>
        <strain evidence="7 8">NBRC 107702</strain>
    </source>
</reference>
<evidence type="ECO:0000313" key="8">
    <source>
        <dbReference type="Proteomes" id="UP000502508"/>
    </source>
</evidence>
<accession>A0A6F8Y4P6</accession>
<dbReference type="AlphaFoldDB" id="A0A6F8Y4P6"/>
<dbReference type="PROSITE" id="PS01039">
    <property type="entry name" value="SBP_BACTERIAL_3"/>
    <property type="match status" value="1"/>
</dbReference>
<dbReference type="GO" id="GO:0005576">
    <property type="term" value="C:extracellular region"/>
    <property type="evidence" value="ECO:0007669"/>
    <property type="project" value="TreeGrafter"/>
</dbReference>
<organism evidence="7 8">
    <name type="scientific">Phytohabitans flavus</name>
    <dbReference type="NCBI Taxonomy" id="1076124"/>
    <lineage>
        <taxon>Bacteria</taxon>
        <taxon>Bacillati</taxon>
        <taxon>Actinomycetota</taxon>
        <taxon>Actinomycetes</taxon>
        <taxon>Micromonosporales</taxon>
        <taxon>Micromonosporaceae</taxon>
    </lineage>
</organism>
<dbReference type="GO" id="GO:0006865">
    <property type="term" value="P:amino acid transport"/>
    <property type="evidence" value="ECO:0007669"/>
    <property type="project" value="TreeGrafter"/>
</dbReference>
<dbReference type="PROSITE" id="PS51257">
    <property type="entry name" value="PROKAR_LIPOPROTEIN"/>
    <property type="match status" value="1"/>
</dbReference>
<feature type="domain" description="Solute-binding protein family 3/N-terminal" evidence="6">
    <location>
        <begin position="90"/>
        <end position="312"/>
    </location>
</feature>
<protein>
    <submittedName>
        <fullName evidence="7">ABC transporter substrate-binding protein</fullName>
    </submittedName>
</protein>
<dbReference type="RefSeq" id="WP_173040997.1">
    <property type="nucleotide sequence ID" value="NZ_AP022870.1"/>
</dbReference>
<dbReference type="SUPFAM" id="SSF53850">
    <property type="entry name" value="Periplasmic binding protein-like II"/>
    <property type="match status" value="1"/>
</dbReference>
<keyword evidence="2" id="KW-0813">Transport</keyword>
<comment type="similarity">
    <text evidence="1 4">Belongs to the bacterial solute-binding protein 3 family.</text>
</comment>
<feature type="chain" id="PRO_5039697614" evidence="5">
    <location>
        <begin position="19"/>
        <end position="325"/>
    </location>
</feature>
<name>A0A6F8Y4P6_9ACTN</name>
<reference evidence="7 8" key="1">
    <citation type="submission" date="2020-03" db="EMBL/GenBank/DDBJ databases">
        <title>Whole genome shotgun sequence of Phytohabitans flavus NBRC 107702.</title>
        <authorList>
            <person name="Komaki H."/>
            <person name="Tamura T."/>
        </authorList>
    </citation>
    <scope>NUCLEOTIDE SEQUENCE [LARGE SCALE GENOMIC DNA]</scope>
    <source>
        <strain evidence="7 8">NBRC 107702</strain>
    </source>
</reference>
<evidence type="ECO:0000256" key="5">
    <source>
        <dbReference type="SAM" id="SignalP"/>
    </source>
</evidence>
<dbReference type="InterPro" id="IPR001638">
    <property type="entry name" value="Solute-binding_3/MltF_N"/>
</dbReference>
<dbReference type="KEGG" id="pfla:Pflav_074130"/>
<evidence type="ECO:0000313" key="7">
    <source>
        <dbReference type="EMBL" id="BCB81003.1"/>
    </source>
</evidence>
<keyword evidence="8" id="KW-1185">Reference proteome</keyword>
<dbReference type="Gene3D" id="3.40.190.10">
    <property type="entry name" value="Periplasmic binding protein-like II"/>
    <property type="match status" value="2"/>
</dbReference>
<dbReference type="CDD" id="cd13690">
    <property type="entry name" value="PBP2_GluB"/>
    <property type="match status" value="1"/>
</dbReference>
<sequence length="325" mass="34557">MRARLAVAVALLSALVLAGCGGSDTPPPGANPAEPARPVGVQDPAVLPTSSAAAAGACNPRASYRPTGALPAAGRMPSGSAMARIQQAGRLVVGVDQNNFRFGYRDPKTGNLVGFEIDLARELAKAIFGSPDKVLFRAITTADREKAIQEGRVDVVIRSMTMNCDRWERINFSTEYFSAGQAIMVTRDSPIKGIKDLAGKKVCAATGSTSIRNIAAKAPDAVPVSAPDALDCLVLLQQLQVDAVSTDDAILAGFAEQDRGTKILPDRFTEEPYGMAVKKESVDLVRFVNGVLERMRADGTWTRLYNAWLSSLGSTPQPPAPQYRD</sequence>
<dbReference type="SMART" id="SM00062">
    <property type="entry name" value="PBPb"/>
    <property type="match status" value="1"/>
</dbReference>
<evidence type="ECO:0000259" key="6">
    <source>
        <dbReference type="SMART" id="SM00062"/>
    </source>
</evidence>
<evidence type="ECO:0000256" key="1">
    <source>
        <dbReference type="ARBA" id="ARBA00010333"/>
    </source>
</evidence>
<evidence type="ECO:0000256" key="2">
    <source>
        <dbReference type="ARBA" id="ARBA00022448"/>
    </source>
</evidence>
<dbReference type="GO" id="GO:0030288">
    <property type="term" value="C:outer membrane-bounded periplasmic space"/>
    <property type="evidence" value="ECO:0007669"/>
    <property type="project" value="TreeGrafter"/>
</dbReference>
<evidence type="ECO:0000256" key="4">
    <source>
        <dbReference type="RuleBase" id="RU003744"/>
    </source>
</evidence>
<proteinExistence type="inferred from homology"/>
<dbReference type="InterPro" id="IPR051455">
    <property type="entry name" value="Bact_solute-bind_prot3"/>
</dbReference>
<dbReference type="EMBL" id="AP022870">
    <property type="protein sequence ID" value="BCB81003.1"/>
    <property type="molecule type" value="Genomic_DNA"/>
</dbReference>